<evidence type="ECO:0000313" key="3">
    <source>
        <dbReference type="Proteomes" id="UP000654075"/>
    </source>
</evidence>
<feature type="compositionally biased region" description="Low complexity" evidence="1">
    <location>
        <begin position="441"/>
        <end position="450"/>
    </location>
</feature>
<feature type="compositionally biased region" description="Low complexity" evidence="1">
    <location>
        <begin position="460"/>
        <end position="479"/>
    </location>
</feature>
<name>A0A813FGJ2_POLGL</name>
<feature type="non-terminal residue" evidence="2">
    <location>
        <position position="1"/>
    </location>
</feature>
<accession>A0A813FGJ2</accession>
<feature type="region of interest" description="Disordered" evidence="1">
    <location>
        <begin position="1093"/>
        <end position="1122"/>
    </location>
</feature>
<proteinExistence type="predicted"/>
<feature type="compositionally biased region" description="Low complexity" evidence="1">
    <location>
        <begin position="516"/>
        <end position="544"/>
    </location>
</feature>
<dbReference type="SUPFAM" id="SSF49879">
    <property type="entry name" value="SMAD/FHA domain"/>
    <property type="match status" value="1"/>
</dbReference>
<feature type="compositionally biased region" description="Polar residues" evidence="1">
    <location>
        <begin position="506"/>
        <end position="515"/>
    </location>
</feature>
<dbReference type="Gene3D" id="2.60.200.20">
    <property type="match status" value="1"/>
</dbReference>
<feature type="compositionally biased region" description="Low complexity" evidence="1">
    <location>
        <begin position="171"/>
        <end position="184"/>
    </location>
</feature>
<evidence type="ECO:0000256" key="1">
    <source>
        <dbReference type="SAM" id="MobiDB-lite"/>
    </source>
</evidence>
<sequence>ALESCGLLPLASSQDAQDREQVTPYLMNMSDDPQLAGSLLYLLRLGEITSIGSDPDSTIVLAGLGMLPNLCNLVNHDNVRVSFARLEDSRRAVLLNGKVLASGQEASELSHHDRLCLGRALLLRLHVPMQAGVDTIDESEEHCGFMKRPSDQMLVLVDGIQEMLPALPRTPASSSSSSAASAAPAEKHGAFGSTPDFEHLKPFLEHSESLEDLREYVKDVFQKLEAPHSVALFEILREACHLVDEANMITREVRPEDNMSFQVELLWDIFSDPDNCLIIRLFGGVSHADQPQEIIHAWPYSKFRERLDLMRDAYRVHCQAGGGWRGRGELQDPWMEVQLGFFSQQLVAAKIEEKLRAAACRALATLSSGSSFPAAPSASGPMCADGAVHDGSGPSASQLAVAQLSMNFGRSPSRIKARIRSPRTPGAGGGTGSGANISGTSVVSSAGASSPAPPVGVGGRQSACGGSSASSRALSRSTAKPAPPSSVRKSLTGSSSARRSLGTEARGSQSSHQLVSSPGAASPPASHGHGHSRSVPSSPLSGSRTAPVPSSAEAGDRTEVDLLRAENAKLRQQLEDNGSEENAKLRQQLEAGSVLAGPGASTLNLLACPPLDSKVDSLTASGHSVAQGLAAATSSQKLLHSSSGSGMPMDDEVGADSLEAAAGTLLVKAQAQLANAKAEFPRLEFEAQAEIWSRDQLLADQDRELKCRLFFDEAAARPPRGIPRSHGVHGDALRLMRKHLAEASSHLSLRLDELISLDPGSVFLLPSAFASDLEPCTGREVRWSTELFAQEALRLRRKIFKEADIVLGQKDGEGGAPEFSTLPDWCLHSMSVWRVLDRYGPNLLHYKTIQEIELQRELEDLVKQISAQLVRGKGGLAEECKALLAGFTQRLGEGESSDQVDAEFRSSLQAILERFAKKGQAELDRSLQARRSKLPESTKEEAKRKLQMPVEYQGELTRYTWTLSLTEAVDRDQLRALKVHFKKTIEKLWEAQASQAIAEEQARQMFKSEWKAFEDKCRERFSRTSKSKKQLAEEVCLVFNHLLRQHRHGDEALHVLELVQASALLSEDTFAWQPDRVARDFLEVRQPAKLAEFAAQRPERQMAPRGSRPSVSSPPDAARSGGQRELLETLVVPELQRHLAPVLSLEIPDGSTQMPSEEQLLAATKRLNEAVQAEENRFLAQLGLRLKGGLVDFLNVLQMGLRRSLLHGLVRAEAQRHEHQWQVLQSHREHTEKEFIEMVQRRTSDTGRAKMLAESFFDSLAREWLDETLVAVAADIRAQCLADMPDASGAAERAYQQAFVERNWEDVMEYVLDVNAYLHKIFSSLFEDRKVAITRIQRPQIASQLGGFFDALCAAAQRWGSREGSKRCKLSGLQTTLRSLAAESRAGAQKESSDAWPLLSERFPVVADFDVEDPVRFTQEFSLQIATLLGEAQVDGLVSERLEAALQKQQAQVWALIKGCSAMCPCCGSKCDRTDSHTVHHCGHHLLPAFNGWRVAGTCEAALDTCKSSKNHE</sequence>
<feature type="region of interest" description="Disordered" evidence="1">
    <location>
        <begin position="411"/>
        <end position="558"/>
    </location>
</feature>
<feature type="compositionally biased region" description="Polar residues" evidence="1">
    <location>
        <begin position="487"/>
        <end position="498"/>
    </location>
</feature>
<dbReference type="Proteomes" id="UP000654075">
    <property type="component" value="Unassembled WGS sequence"/>
</dbReference>
<dbReference type="OrthoDB" id="310103at2759"/>
<gene>
    <name evidence="2" type="ORF">PGLA1383_LOCUS31079</name>
</gene>
<feature type="compositionally biased region" description="Low complexity" evidence="1">
    <location>
        <begin position="1104"/>
        <end position="1115"/>
    </location>
</feature>
<evidence type="ECO:0000313" key="2">
    <source>
        <dbReference type="EMBL" id="CAE8613306.1"/>
    </source>
</evidence>
<comment type="caution">
    <text evidence="2">The sequence shown here is derived from an EMBL/GenBank/DDBJ whole genome shotgun (WGS) entry which is preliminary data.</text>
</comment>
<reference evidence="2" key="1">
    <citation type="submission" date="2021-02" db="EMBL/GenBank/DDBJ databases">
        <authorList>
            <person name="Dougan E. K."/>
            <person name="Rhodes N."/>
            <person name="Thang M."/>
            <person name="Chan C."/>
        </authorList>
    </citation>
    <scope>NUCLEOTIDE SEQUENCE</scope>
</reference>
<protein>
    <submittedName>
        <fullName evidence="2">Uncharacterized protein</fullName>
    </submittedName>
</protein>
<dbReference type="EMBL" id="CAJNNV010025234">
    <property type="protein sequence ID" value="CAE8613306.1"/>
    <property type="molecule type" value="Genomic_DNA"/>
</dbReference>
<dbReference type="InterPro" id="IPR008984">
    <property type="entry name" value="SMAD_FHA_dom_sf"/>
</dbReference>
<keyword evidence="3" id="KW-1185">Reference proteome</keyword>
<feature type="non-terminal residue" evidence="2">
    <location>
        <position position="1513"/>
    </location>
</feature>
<organism evidence="2 3">
    <name type="scientific">Polarella glacialis</name>
    <name type="common">Dinoflagellate</name>
    <dbReference type="NCBI Taxonomy" id="89957"/>
    <lineage>
        <taxon>Eukaryota</taxon>
        <taxon>Sar</taxon>
        <taxon>Alveolata</taxon>
        <taxon>Dinophyceae</taxon>
        <taxon>Suessiales</taxon>
        <taxon>Suessiaceae</taxon>
        <taxon>Polarella</taxon>
    </lineage>
</organism>
<feature type="region of interest" description="Disordered" evidence="1">
    <location>
        <begin position="167"/>
        <end position="188"/>
    </location>
</feature>